<dbReference type="PROSITE" id="PS00289">
    <property type="entry name" value="PTX_1"/>
    <property type="match status" value="1"/>
</dbReference>
<dbReference type="PROSITE" id="PS51828">
    <property type="entry name" value="PTX_2"/>
    <property type="match status" value="1"/>
</dbReference>
<dbReference type="Pfam" id="PF00354">
    <property type="entry name" value="Pentaxin"/>
    <property type="match status" value="1"/>
</dbReference>
<accession>A0A8T2N0H4</accession>
<feature type="compositionally biased region" description="Polar residues" evidence="8">
    <location>
        <begin position="91"/>
        <end position="101"/>
    </location>
</feature>
<keyword evidence="2" id="KW-0479">Metal-binding</keyword>
<dbReference type="InterPro" id="IPR001759">
    <property type="entry name" value="PTX_dom"/>
</dbReference>
<evidence type="ECO:0000256" key="6">
    <source>
        <dbReference type="PROSITE-ProRule" id="PRU01172"/>
    </source>
</evidence>
<name>A0A8T2N0H4_9TELE</name>
<comment type="cofactor">
    <cofactor evidence="1">
        <name>Ca(2+)</name>
        <dbReference type="ChEBI" id="CHEBI:29108"/>
    </cofactor>
</comment>
<evidence type="ECO:0000256" key="5">
    <source>
        <dbReference type="ARBA" id="ARBA00023180"/>
    </source>
</evidence>
<keyword evidence="4" id="KW-1015">Disulfide bond</keyword>
<dbReference type="EMBL" id="JAFBMS010000529">
    <property type="protein sequence ID" value="KAG9330590.1"/>
    <property type="molecule type" value="Genomic_DNA"/>
</dbReference>
<dbReference type="InterPro" id="IPR030476">
    <property type="entry name" value="Pentaxin_CS"/>
</dbReference>
<dbReference type="PRINTS" id="PR00895">
    <property type="entry name" value="PENTAXIN"/>
</dbReference>
<dbReference type="PANTHER" id="PTHR19277">
    <property type="entry name" value="PENTRAXIN"/>
    <property type="match status" value="1"/>
</dbReference>
<evidence type="ECO:0000256" key="1">
    <source>
        <dbReference type="ARBA" id="ARBA00001913"/>
    </source>
</evidence>
<dbReference type="Gene3D" id="2.60.120.200">
    <property type="match status" value="1"/>
</dbReference>
<feature type="signal peptide" evidence="9">
    <location>
        <begin position="1"/>
        <end position="17"/>
    </location>
</feature>
<keyword evidence="3" id="KW-0106">Calcium</keyword>
<dbReference type="OrthoDB" id="8871962at2759"/>
<sequence length="468" mass="52245">MLAFFPALFWFYALGSGVVRGQGAKETRFICTAVPAGTNPSCPIPPMPIQTIGAEEEELKNTVLQLRETILQQKETIVNQLGTIKELTSKLSRCESNSDDSPPSGKYRGQGSWRKDNKNTMGDLPRDPGDTIDHLGKTMQSLKDRLENLEVSSGGNRAMLWKLRRLGSAVTCYFPVPQQQHLRANVSGASFPNELRDLLQRRLGDLETQLLSKVAELEEEKSQLYNETAAHRHRTESTLNSLLERITELEKGNSGFKSPEDFKVSLPLRTNYLYGRIKKSLPEMYAFTVCMWLKSSASPGIGTPFSYGVPGQANEIVLIEWGNNPIELLINDKVGVPVLTLSRPPCPNTSDGRWHHICITWTTRDGLWEAYQDGERLGSGENLAPWHPIKPGGDTVGGRFDATQAFVGELSHFNMWDRVLRPVDIMNMANCSSYMPGNVIPWIDTNVEVFGGATKWALEVCEDRLFDS</sequence>
<reference evidence="12" key="1">
    <citation type="thesis" date="2021" institute="BYU ScholarsArchive" country="Provo, UT, USA">
        <title>Applications of and Algorithms for Genome Assembly and Genomic Analyses with an Emphasis on Marine Teleosts.</title>
        <authorList>
            <person name="Pickett B.D."/>
        </authorList>
    </citation>
    <scope>NUCLEOTIDE SEQUENCE</scope>
    <source>
        <strain evidence="12">HI-2016</strain>
    </source>
</reference>
<feature type="chain" id="PRO_5036435666" description="Pentraxin (PTX) domain-containing protein" evidence="9">
    <location>
        <begin position="18"/>
        <end position="468"/>
    </location>
</feature>
<evidence type="ECO:0000313" key="11">
    <source>
        <dbReference type="EMBL" id="KAG9330590.1"/>
    </source>
</evidence>
<evidence type="ECO:0000256" key="7">
    <source>
        <dbReference type="SAM" id="Coils"/>
    </source>
</evidence>
<dbReference type="CDD" id="cd00152">
    <property type="entry name" value="PTX"/>
    <property type="match status" value="1"/>
</dbReference>
<proteinExistence type="predicted"/>
<feature type="coiled-coil region" evidence="7">
    <location>
        <begin position="207"/>
        <end position="234"/>
    </location>
</feature>
<evidence type="ECO:0000256" key="8">
    <source>
        <dbReference type="SAM" id="MobiDB-lite"/>
    </source>
</evidence>
<evidence type="ECO:0000256" key="4">
    <source>
        <dbReference type="ARBA" id="ARBA00023157"/>
    </source>
</evidence>
<gene>
    <name evidence="12" type="ORF">JZ751_010712</name>
    <name evidence="11" type="ORF">JZ751_023722</name>
</gene>
<dbReference type="Proteomes" id="UP000824540">
    <property type="component" value="Unassembled WGS sequence"/>
</dbReference>
<dbReference type="EMBL" id="JAFBMS010000185">
    <property type="protein sequence ID" value="KAG9333644.1"/>
    <property type="molecule type" value="Genomic_DNA"/>
</dbReference>
<keyword evidence="13" id="KW-1185">Reference proteome</keyword>
<dbReference type="SMART" id="SM00159">
    <property type="entry name" value="PTX"/>
    <property type="match status" value="1"/>
</dbReference>
<dbReference type="AlphaFoldDB" id="A0A8T2N0H4"/>
<keyword evidence="9" id="KW-0732">Signal</keyword>
<evidence type="ECO:0000313" key="12">
    <source>
        <dbReference type="EMBL" id="KAG9333644.1"/>
    </source>
</evidence>
<organism evidence="12 13">
    <name type="scientific">Albula glossodonta</name>
    <name type="common">roundjaw bonefish</name>
    <dbReference type="NCBI Taxonomy" id="121402"/>
    <lineage>
        <taxon>Eukaryota</taxon>
        <taxon>Metazoa</taxon>
        <taxon>Chordata</taxon>
        <taxon>Craniata</taxon>
        <taxon>Vertebrata</taxon>
        <taxon>Euteleostomi</taxon>
        <taxon>Actinopterygii</taxon>
        <taxon>Neopterygii</taxon>
        <taxon>Teleostei</taxon>
        <taxon>Albuliformes</taxon>
        <taxon>Albulidae</taxon>
        <taxon>Albula</taxon>
    </lineage>
</organism>
<dbReference type="SUPFAM" id="SSF49899">
    <property type="entry name" value="Concanavalin A-like lectins/glucanases"/>
    <property type="match status" value="1"/>
</dbReference>
<evidence type="ECO:0000256" key="9">
    <source>
        <dbReference type="SAM" id="SignalP"/>
    </source>
</evidence>
<keyword evidence="7" id="KW-0175">Coiled coil</keyword>
<dbReference type="InterPro" id="IPR013320">
    <property type="entry name" value="ConA-like_dom_sf"/>
</dbReference>
<comment type="caution">
    <text evidence="12">The sequence shown here is derived from an EMBL/GenBank/DDBJ whole genome shotgun (WGS) entry which is preliminary data.</text>
</comment>
<evidence type="ECO:0000259" key="10">
    <source>
        <dbReference type="PROSITE" id="PS51828"/>
    </source>
</evidence>
<protein>
    <recommendedName>
        <fullName evidence="10">Pentraxin (PTX) domain-containing protein</fullName>
    </recommendedName>
</protein>
<dbReference type="FunFam" id="2.60.120.200:FF:000012">
    <property type="entry name" value="neuronal pentraxin receptor"/>
    <property type="match status" value="1"/>
</dbReference>
<evidence type="ECO:0000256" key="3">
    <source>
        <dbReference type="ARBA" id="ARBA00022837"/>
    </source>
</evidence>
<dbReference type="GO" id="GO:0046872">
    <property type="term" value="F:metal ion binding"/>
    <property type="evidence" value="ECO:0007669"/>
    <property type="project" value="UniProtKB-KW"/>
</dbReference>
<keyword evidence="5" id="KW-0325">Glycoprotein</keyword>
<evidence type="ECO:0000256" key="2">
    <source>
        <dbReference type="ARBA" id="ARBA00022723"/>
    </source>
</evidence>
<feature type="region of interest" description="Disordered" evidence="8">
    <location>
        <begin position="91"/>
        <end position="129"/>
    </location>
</feature>
<dbReference type="PANTHER" id="PTHR19277:SF1">
    <property type="entry name" value="NEURONAL PENTRAXIN-2"/>
    <property type="match status" value="1"/>
</dbReference>
<feature type="compositionally biased region" description="Basic and acidic residues" evidence="8">
    <location>
        <begin position="113"/>
        <end position="129"/>
    </location>
</feature>
<comment type="caution">
    <text evidence="6">Lacks conserved residue(s) required for the propagation of feature annotation.</text>
</comment>
<dbReference type="InterPro" id="IPR051360">
    <property type="entry name" value="Neuronal_Pentraxin_Related"/>
</dbReference>
<feature type="domain" description="Pentraxin (PTX)" evidence="10">
    <location>
        <begin position="260"/>
        <end position="461"/>
    </location>
</feature>
<evidence type="ECO:0000313" key="13">
    <source>
        <dbReference type="Proteomes" id="UP000824540"/>
    </source>
</evidence>